<keyword evidence="5 7" id="KW-0676">Redox-active center</keyword>
<dbReference type="InterPro" id="IPR036188">
    <property type="entry name" value="FAD/NAD-bd_sf"/>
</dbReference>
<evidence type="ECO:0000256" key="4">
    <source>
        <dbReference type="ARBA" id="ARBA00023157"/>
    </source>
</evidence>
<name>A0A7X6LSK6_9CORY</name>
<dbReference type="NCBIfam" id="TIGR01292">
    <property type="entry name" value="TRX_reduct"/>
    <property type="match status" value="1"/>
</dbReference>
<comment type="subunit">
    <text evidence="7">Homodimer.</text>
</comment>
<dbReference type="PANTHER" id="PTHR48105">
    <property type="entry name" value="THIOREDOXIN REDUCTASE 1-RELATED-RELATED"/>
    <property type="match status" value="1"/>
</dbReference>
<evidence type="ECO:0000313" key="12">
    <source>
        <dbReference type="Proteomes" id="UP000554284"/>
    </source>
</evidence>
<proteinExistence type="inferred from homology"/>
<protein>
    <recommendedName>
        <fullName evidence="7">Thioredoxin reductase</fullName>
        <ecNumber evidence="7">1.8.1.9</ecNumber>
    </recommendedName>
</protein>
<evidence type="ECO:0000256" key="6">
    <source>
        <dbReference type="ARBA" id="ARBA00048132"/>
    </source>
</evidence>
<dbReference type="EMBL" id="JAAXPF010000011">
    <property type="protein sequence ID" value="NKY69492.1"/>
    <property type="molecule type" value="Genomic_DNA"/>
</dbReference>
<reference evidence="11 12" key="1">
    <citation type="submission" date="2020-04" db="EMBL/GenBank/DDBJ databases">
        <title>MicrobeNet Type strains.</title>
        <authorList>
            <person name="Nicholson A.C."/>
        </authorList>
    </citation>
    <scope>NUCLEOTIDE SEQUENCE [LARGE SCALE GENOMIC DNA]</scope>
    <source>
        <strain evidence="11 12">ATCC 700355</strain>
    </source>
</reference>
<dbReference type="PROSITE" id="PS00573">
    <property type="entry name" value="PYRIDINE_REDOX_2"/>
    <property type="match status" value="1"/>
</dbReference>
<feature type="domain" description="FAD/NAD(P)-binding" evidence="9">
    <location>
        <begin position="29"/>
        <end position="317"/>
    </location>
</feature>
<dbReference type="RefSeq" id="WP_168685812.1">
    <property type="nucleotide sequence ID" value="NZ_JAAXPF010000011.1"/>
</dbReference>
<keyword evidence="3 7" id="KW-0560">Oxidoreductase</keyword>
<dbReference type="EC" id="1.8.1.9" evidence="7"/>
<dbReference type="InterPro" id="IPR050097">
    <property type="entry name" value="Ferredoxin-NADP_redctase_2"/>
</dbReference>
<reference evidence="10 13" key="2">
    <citation type="submission" date="2024-06" db="EMBL/GenBank/DDBJ databases">
        <title>Sequencing the genomes of 1000 actinobacteria strains.</title>
        <authorList>
            <person name="Klenk H.-P."/>
        </authorList>
    </citation>
    <scope>NUCLEOTIDE SEQUENCE [LARGE SCALE GENOMIC DNA]</scope>
    <source>
        <strain evidence="10 13">DSM 44265</strain>
    </source>
</reference>
<dbReference type="GO" id="GO:0019430">
    <property type="term" value="P:removal of superoxide radicals"/>
    <property type="evidence" value="ECO:0007669"/>
    <property type="project" value="UniProtKB-UniRule"/>
</dbReference>
<dbReference type="InterPro" id="IPR023753">
    <property type="entry name" value="FAD/NAD-binding_dom"/>
</dbReference>
<evidence type="ECO:0000256" key="2">
    <source>
        <dbReference type="ARBA" id="ARBA00022827"/>
    </source>
</evidence>
<evidence type="ECO:0000313" key="13">
    <source>
        <dbReference type="Proteomes" id="UP001549139"/>
    </source>
</evidence>
<keyword evidence="2 7" id="KW-0274">FAD</keyword>
<dbReference type="GO" id="GO:0004791">
    <property type="term" value="F:thioredoxin-disulfide reductase (NADPH) activity"/>
    <property type="evidence" value="ECO:0007669"/>
    <property type="project" value="UniProtKB-UniRule"/>
</dbReference>
<keyword evidence="4" id="KW-1015">Disulfide bond</keyword>
<evidence type="ECO:0000313" key="11">
    <source>
        <dbReference type="EMBL" id="NKY69492.1"/>
    </source>
</evidence>
<dbReference type="AlphaFoldDB" id="A0A7X6LSK6"/>
<accession>A0A7X6LSK6</accession>
<dbReference type="PRINTS" id="PR00368">
    <property type="entry name" value="FADPNR"/>
</dbReference>
<comment type="similarity">
    <text evidence="7">Belongs to the class-II pyridine nucleotide-disulfide oxidoreductase family.</text>
</comment>
<evidence type="ECO:0000256" key="7">
    <source>
        <dbReference type="RuleBase" id="RU003880"/>
    </source>
</evidence>
<dbReference type="InterPro" id="IPR005982">
    <property type="entry name" value="Thioredox_Rdtase"/>
</dbReference>
<dbReference type="Proteomes" id="UP000554284">
    <property type="component" value="Unassembled WGS sequence"/>
</dbReference>
<comment type="catalytic activity">
    <reaction evidence="6 7">
        <text>[thioredoxin]-dithiol + NADP(+) = [thioredoxin]-disulfide + NADPH + H(+)</text>
        <dbReference type="Rhea" id="RHEA:20345"/>
        <dbReference type="Rhea" id="RHEA-COMP:10698"/>
        <dbReference type="Rhea" id="RHEA-COMP:10700"/>
        <dbReference type="ChEBI" id="CHEBI:15378"/>
        <dbReference type="ChEBI" id="CHEBI:29950"/>
        <dbReference type="ChEBI" id="CHEBI:50058"/>
        <dbReference type="ChEBI" id="CHEBI:57783"/>
        <dbReference type="ChEBI" id="CHEBI:58349"/>
        <dbReference type="EC" id="1.8.1.9"/>
    </reaction>
</comment>
<sequence length="331" mass="34792">MTSPGFNFVTPKTEAAAAPAAAGTDKVHDLIIVGSGPSGYTAALYAARAELKPLVFEGYEYGGELMNTTEVENFPGFEDGIMGPDLMANMRAQAEKFGADLRQELVDSVDFSGDVKKVYVDGAEFRAKAVILATGAAPRHLGIPGEAELTGRGVSTCATCDGFFFKDQHIAVVGGGDSAMEEATFLTKYGSKVTLIHRSENFRASRIMLERARENEKIEFLTNTIVESVAEADGKVGGLNILNVATGEKSVLDATALFVAIGHDPRSGFLDGQVAVDEQGYVEVAEPSTSTSVAGVFACGDLVDKTYQQAITAAGAGCRAALDAQHYLAAL</sequence>
<evidence type="ECO:0000256" key="1">
    <source>
        <dbReference type="ARBA" id="ARBA00022630"/>
    </source>
</evidence>
<evidence type="ECO:0000256" key="5">
    <source>
        <dbReference type="ARBA" id="ARBA00023284"/>
    </source>
</evidence>
<dbReference type="GO" id="GO:0005737">
    <property type="term" value="C:cytoplasm"/>
    <property type="evidence" value="ECO:0007669"/>
    <property type="project" value="InterPro"/>
</dbReference>
<keyword evidence="8" id="KW-0521">NADP</keyword>
<evidence type="ECO:0000313" key="10">
    <source>
        <dbReference type="EMBL" id="MET3944745.1"/>
    </source>
</evidence>
<comment type="cofactor">
    <cofactor evidence="8">
        <name>FAD</name>
        <dbReference type="ChEBI" id="CHEBI:57692"/>
    </cofactor>
    <text evidence="8">Binds 1 FAD per subunit.</text>
</comment>
<evidence type="ECO:0000256" key="8">
    <source>
        <dbReference type="RuleBase" id="RU003881"/>
    </source>
</evidence>
<keyword evidence="13" id="KW-1185">Reference proteome</keyword>
<dbReference type="PRINTS" id="PR00469">
    <property type="entry name" value="PNDRDTASEII"/>
</dbReference>
<comment type="caution">
    <text evidence="11">The sequence shown here is derived from an EMBL/GenBank/DDBJ whole genome shotgun (WGS) entry which is preliminary data.</text>
</comment>
<dbReference type="Pfam" id="PF07992">
    <property type="entry name" value="Pyr_redox_2"/>
    <property type="match status" value="1"/>
</dbReference>
<evidence type="ECO:0000259" key="9">
    <source>
        <dbReference type="Pfam" id="PF07992"/>
    </source>
</evidence>
<dbReference type="SUPFAM" id="SSF51905">
    <property type="entry name" value="FAD/NAD(P)-binding domain"/>
    <property type="match status" value="1"/>
</dbReference>
<keyword evidence="1 7" id="KW-0285">Flavoprotein</keyword>
<dbReference type="InterPro" id="IPR008255">
    <property type="entry name" value="Pyr_nucl-diS_OxRdtase_2_AS"/>
</dbReference>
<dbReference type="Gene3D" id="3.50.50.60">
    <property type="entry name" value="FAD/NAD(P)-binding domain"/>
    <property type="match status" value="2"/>
</dbReference>
<dbReference type="EMBL" id="JBEPNZ010000001">
    <property type="protein sequence ID" value="MET3944745.1"/>
    <property type="molecule type" value="Genomic_DNA"/>
</dbReference>
<organism evidence="11 12">
    <name type="scientific">Corynebacterium mucifaciens</name>
    <dbReference type="NCBI Taxonomy" id="57171"/>
    <lineage>
        <taxon>Bacteria</taxon>
        <taxon>Bacillati</taxon>
        <taxon>Actinomycetota</taxon>
        <taxon>Actinomycetes</taxon>
        <taxon>Mycobacteriales</taxon>
        <taxon>Corynebacteriaceae</taxon>
        <taxon>Corynebacterium</taxon>
    </lineage>
</organism>
<gene>
    <name evidence="11" type="primary">trxB</name>
    <name evidence="11" type="ORF">HF989_08980</name>
    <name evidence="10" type="ORF">JOF50_001544</name>
</gene>
<evidence type="ECO:0000256" key="3">
    <source>
        <dbReference type="ARBA" id="ARBA00023002"/>
    </source>
</evidence>
<dbReference type="Proteomes" id="UP001549139">
    <property type="component" value="Unassembled WGS sequence"/>
</dbReference>